<proteinExistence type="predicted"/>
<protein>
    <submittedName>
        <fullName evidence="2">Uncharacterized protein</fullName>
    </submittedName>
</protein>
<accession>A0ABR1SF19</accession>
<reference evidence="2 3" key="1">
    <citation type="submission" date="2023-01" db="EMBL/GenBank/DDBJ databases">
        <title>Analysis of 21 Apiospora genomes using comparative genomics revels a genus with tremendous synthesis potential of carbohydrate active enzymes and secondary metabolites.</title>
        <authorList>
            <person name="Sorensen T."/>
        </authorList>
    </citation>
    <scope>NUCLEOTIDE SEQUENCE [LARGE SCALE GENOMIC DNA]</scope>
    <source>
        <strain evidence="2 3">CBS 20057</strain>
    </source>
</reference>
<feature type="region of interest" description="Disordered" evidence="1">
    <location>
        <begin position="55"/>
        <end position="83"/>
    </location>
</feature>
<evidence type="ECO:0000313" key="2">
    <source>
        <dbReference type="EMBL" id="KAK8032896.1"/>
    </source>
</evidence>
<comment type="caution">
    <text evidence="2">The sequence shown here is derived from an EMBL/GenBank/DDBJ whole genome shotgun (WGS) entry which is preliminary data.</text>
</comment>
<evidence type="ECO:0000313" key="3">
    <source>
        <dbReference type="Proteomes" id="UP001396898"/>
    </source>
</evidence>
<name>A0ABR1SF19_9PEZI</name>
<gene>
    <name evidence="2" type="ORF">PG991_002294</name>
</gene>
<organism evidence="2 3">
    <name type="scientific">Apiospora marii</name>
    <dbReference type="NCBI Taxonomy" id="335849"/>
    <lineage>
        <taxon>Eukaryota</taxon>
        <taxon>Fungi</taxon>
        <taxon>Dikarya</taxon>
        <taxon>Ascomycota</taxon>
        <taxon>Pezizomycotina</taxon>
        <taxon>Sordariomycetes</taxon>
        <taxon>Xylariomycetidae</taxon>
        <taxon>Amphisphaeriales</taxon>
        <taxon>Apiosporaceae</taxon>
        <taxon>Apiospora</taxon>
    </lineage>
</organism>
<sequence>MADPVSNLIPGPPKNKSNHVVFEPPRSLEPTVVKYHRDLPPSFNAVTAAVPPEKAGSCSTAQASRTVTGMQPPGQTLDDSTFQSTVHPRIPSHLERNRPVWNQKGGHPKQCMAYTC</sequence>
<keyword evidence="3" id="KW-1185">Reference proteome</keyword>
<evidence type="ECO:0000256" key="1">
    <source>
        <dbReference type="SAM" id="MobiDB-lite"/>
    </source>
</evidence>
<dbReference type="EMBL" id="JAQQWI010000006">
    <property type="protein sequence ID" value="KAK8032896.1"/>
    <property type="molecule type" value="Genomic_DNA"/>
</dbReference>
<dbReference type="Proteomes" id="UP001396898">
    <property type="component" value="Unassembled WGS sequence"/>
</dbReference>
<feature type="compositionally biased region" description="Polar residues" evidence="1">
    <location>
        <begin position="57"/>
        <end position="83"/>
    </location>
</feature>
<feature type="region of interest" description="Disordered" evidence="1">
    <location>
        <begin position="1"/>
        <end position="22"/>
    </location>
</feature>